<sequence length="65" mass="7109">SGGDWSPYDLEMDIARVFRLARDTNFTYSPPSCMSALNFMHPLRPISSLSPSGWSVAGDSLSLSL</sequence>
<evidence type="ECO:0000313" key="1">
    <source>
        <dbReference type="EMBL" id="GIQ93047.1"/>
    </source>
</evidence>
<accession>A0A9K3DDA7</accession>
<proteinExistence type="predicted"/>
<dbReference type="Proteomes" id="UP000265618">
    <property type="component" value="Unassembled WGS sequence"/>
</dbReference>
<keyword evidence="2" id="KW-1185">Reference proteome</keyword>
<feature type="non-terminal residue" evidence="1">
    <location>
        <position position="1"/>
    </location>
</feature>
<name>A0A9K3DDA7_9EUKA</name>
<evidence type="ECO:0000313" key="2">
    <source>
        <dbReference type="Proteomes" id="UP000265618"/>
    </source>
</evidence>
<dbReference type="EMBL" id="BDIP01011287">
    <property type="protein sequence ID" value="GIQ93047.1"/>
    <property type="molecule type" value="Genomic_DNA"/>
</dbReference>
<organism evidence="1 2">
    <name type="scientific">Kipferlia bialata</name>
    <dbReference type="NCBI Taxonomy" id="797122"/>
    <lineage>
        <taxon>Eukaryota</taxon>
        <taxon>Metamonada</taxon>
        <taxon>Carpediemonas-like organisms</taxon>
        <taxon>Kipferlia</taxon>
    </lineage>
</organism>
<gene>
    <name evidence="1" type="ORF">KIPB_017218</name>
</gene>
<protein>
    <submittedName>
        <fullName evidence="1">Uncharacterized protein</fullName>
    </submittedName>
</protein>
<comment type="caution">
    <text evidence="1">The sequence shown here is derived from an EMBL/GenBank/DDBJ whole genome shotgun (WGS) entry which is preliminary data.</text>
</comment>
<reference evidence="1 2" key="1">
    <citation type="journal article" date="2018" name="PLoS ONE">
        <title>The draft genome of Kipferlia bialata reveals reductive genome evolution in fornicate parasites.</title>
        <authorList>
            <person name="Tanifuji G."/>
            <person name="Takabayashi S."/>
            <person name="Kume K."/>
            <person name="Takagi M."/>
            <person name="Nakayama T."/>
            <person name="Kamikawa R."/>
            <person name="Inagaki Y."/>
            <person name="Hashimoto T."/>
        </authorList>
    </citation>
    <scope>NUCLEOTIDE SEQUENCE [LARGE SCALE GENOMIC DNA]</scope>
    <source>
        <strain evidence="1">NY0173</strain>
    </source>
</reference>
<dbReference type="AlphaFoldDB" id="A0A9K3DDA7"/>